<protein>
    <submittedName>
        <fullName evidence="1">Uncharacterized protein</fullName>
    </submittedName>
</protein>
<evidence type="ECO:0000313" key="2">
    <source>
        <dbReference type="Proteomes" id="UP000216345"/>
    </source>
</evidence>
<dbReference type="AlphaFoldDB" id="A0A256F4E7"/>
<dbReference type="EMBL" id="NNRK01000034">
    <property type="protein sequence ID" value="OYR09714.1"/>
    <property type="molecule type" value="Genomic_DNA"/>
</dbReference>
<accession>A0A256F4E7</accession>
<reference evidence="1 2" key="1">
    <citation type="submission" date="2017-07" db="EMBL/GenBank/DDBJ databases">
        <title>Phylogenetic study on the rhizospheric bacterium Ochrobactrum sp. A44.</title>
        <authorList>
            <person name="Krzyzanowska D.M."/>
            <person name="Ossowicki A."/>
            <person name="Rajewska M."/>
            <person name="Maciag T."/>
            <person name="Kaczynski Z."/>
            <person name="Czerwicka M."/>
            <person name="Jafra S."/>
        </authorList>
    </citation>
    <scope>NUCLEOTIDE SEQUENCE [LARGE SCALE GENOMIC DNA]</scope>
    <source>
        <strain evidence="1 2">PR17</strain>
    </source>
</reference>
<proteinExistence type="predicted"/>
<sequence length="40" mass="4367">MAFSLKLSLILNLPFLKATSALHLPPEDGVSHLGMHIVVR</sequence>
<dbReference type="Proteomes" id="UP000216345">
    <property type="component" value="Unassembled WGS sequence"/>
</dbReference>
<comment type="caution">
    <text evidence="1">The sequence shown here is derived from an EMBL/GenBank/DDBJ whole genome shotgun (WGS) entry which is preliminary data.</text>
</comment>
<name>A0A256F4E7_9HYPH</name>
<evidence type="ECO:0000313" key="1">
    <source>
        <dbReference type="EMBL" id="OYR09714.1"/>
    </source>
</evidence>
<gene>
    <name evidence="1" type="ORF">CEV32_2145</name>
</gene>
<keyword evidence="2" id="KW-1185">Reference proteome</keyword>
<organism evidence="1 2">
    <name type="scientific">Brucella rhizosphaerae</name>
    <dbReference type="NCBI Taxonomy" id="571254"/>
    <lineage>
        <taxon>Bacteria</taxon>
        <taxon>Pseudomonadati</taxon>
        <taxon>Pseudomonadota</taxon>
        <taxon>Alphaproteobacteria</taxon>
        <taxon>Hyphomicrobiales</taxon>
        <taxon>Brucellaceae</taxon>
        <taxon>Brucella/Ochrobactrum group</taxon>
        <taxon>Brucella</taxon>
    </lineage>
</organism>